<proteinExistence type="predicted"/>
<evidence type="ECO:0000313" key="2">
    <source>
        <dbReference type="Proteomes" id="UP000570851"/>
    </source>
</evidence>
<dbReference type="RefSeq" id="WP_011318877.1">
    <property type="nucleotide sequence ID" value="NZ_JACKZP010000071.1"/>
</dbReference>
<accession>A0ABR6SBV0</accession>
<organism evidence="1 2">
    <name type="scientific">Trichormus variabilis N2B</name>
    <dbReference type="NCBI Taxonomy" id="2681315"/>
    <lineage>
        <taxon>Bacteria</taxon>
        <taxon>Bacillati</taxon>
        <taxon>Cyanobacteriota</taxon>
        <taxon>Cyanophyceae</taxon>
        <taxon>Nostocales</taxon>
        <taxon>Nostocaceae</taxon>
        <taxon>Trichormus</taxon>
    </lineage>
</organism>
<evidence type="ECO:0000313" key="1">
    <source>
        <dbReference type="EMBL" id="MBC1303663.1"/>
    </source>
</evidence>
<dbReference type="Proteomes" id="UP000570851">
    <property type="component" value="Unassembled WGS sequence"/>
</dbReference>
<keyword evidence="2" id="KW-1185">Reference proteome</keyword>
<gene>
    <name evidence="1" type="ORF">GNE12_17290</name>
</gene>
<sequence>MGGIYYFQDQTHKENYTLRSNYSHEEGWTEEDHKDLGVILYISRSQRSDELRTLLLNSFLDDVLFIERIVITRDRIYQKYQYIDGKDKLVFESNLSSM</sequence>
<comment type="caution">
    <text evidence="1">The sequence shown here is derived from an EMBL/GenBank/DDBJ whole genome shotgun (WGS) entry which is preliminary data.</text>
</comment>
<protein>
    <submittedName>
        <fullName evidence="1">Uncharacterized protein</fullName>
    </submittedName>
</protein>
<dbReference type="EMBL" id="JACKZP010000071">
    <property type="protein sequence ID" value="MBC1303663.1"/>
    <property type="molecule type" value="Genomic_DNA"/>
</dbReference>
<dbReference type="GeneID" id="58724765"/>
<reference evidence="1 2" key="1">
    <citation type="submission" date="2019-11" db="EMBL/GenBank/DDBJ databases">
        <title>Comparison of genomes from free-living endosymbiotic cyanobacteria isolated from Azolla.</title>
        <authorList>
            <person name="Thiel T."/>
            <person name="Pratte B."/>
        </authorList>
    </citation>
    <scope>NUCLEOTIDE SEQUENCE [LARGE SCALE GENOMIC DNA]</scope>
    <source>
        <strain evidence="1 2">N2B</strain>
    </source>
</reference>
<name>A0ABR6SBV0_ANAVA</name>